<evidence type="ECO:0000313" key="2">
    <source>
        <dbReference type="EMBL" id="MBO0662311.1"/>
    </source>
</evidence>
<dbReference type="InterPro" id="IPR036259">
    <property type="entry name" value="MFS_trans_sf"/>
</dbReference>
<sequence length="367" mass="36407">MKTSLAPALVGHAFQQTAILAMLPLIASRLGLSNAAVGAVVATGMAMATMTIPLMGLVGSRRLVPAALVAMLVCSIGLVLLLLVDLTPAIALAGLLVLRLVQGMSAATVLVAAQTASLDDAATARHRLAATQSFAGIGRAASAVLVGPLVAISVVLPMLPAMFGGLWSLARLNRNLEDNAVADVGGFMPPDLRALILPALVQASLGATHVSLAPLLAAQPHLGDLSAATYAGFALAAANLGLLVAHRFLTAKVELAGMRVAAGLGGAALLVIALLPAPALVVALSGIVGATSAILLTRNLFGALSRSKQRGTSQAAWNATVSTGGLALGALIGSAGLTIGPSLSVALSAGLMASALLALTPTRKTAT</sequence>
<feature type="transmembrane region" description="Helical" evidence="1">
    <location>
        <begin position="230"/>
        <end position="249"/>
    </location>
</feature>
<protein>
    <recommendedName>
        <fullName evidence="4">MFS transporter</fullName>
    </recommendedName>
</protein>
<feature type="transmembrane region" description="Helical" evidence="1">
    <location>
        <begin position="63"/>
        <end position="84"/>
    </location>
</feature>
<feature type="transmembrane region" description="Helical" evidence="1">
    <location>
        <begin position="90"/>
        <end position="113"/>
    </location>
</feature>
<dbReference type="EMBL" id="JAFMPP010000004">
    <property type="protein sequence ID" value="MBO0662311.1"/>
    <property type="molecule type" value="Genomic_DNA"/>
</dbReference>
<proteinExistence type="predicted"/>
<feature type="transmembrane region" description="Helical" evidence="1">
    <location>
        <begin position="195"/>
        <end position="218"/>
    </location>
</feature>
<gene>
    <name evidence="2" type="ORF">J1C48_06975</name>
</gene>
<dbReference type="Proteomes" id="UP000664122">
    <property type="component" value="Unassembled WGS sequence"/>
</dbReference>
<feature type="transmembrane region" description="Helical" evidence="1">
    <location>
        <begin position="316"/>
        <end position="337"/>
    </location>
</feature>
<reference evidence="2" key="1">
    <citation type="submission" date="2021-03" db="EMBL/GenBank/DDBJ databases">
        <title>Whole genome sequence of Jiella sp. CQZ9-1.</title>
        <authorList>
            <person name="Tuo L."/>
        </authorList>
    </citation>
    <scope>NUCLEOTIDE SEQUENCE</scope>
    <source>
        <strain evidence="2">CQZ9-1</strain>
    </source>
</reference>
<feature type="transmembrane region" description="Helical" evidence="1">
    <location>
        <begin position="269"/>
        <end position="296"/>
    </location>
</feature>
<accession>A0A939FX11</accession>
<keyword evidence="1" id="KW-1133">Transmembrane helix</keyword>
<dbReference type="AlphaFoldDB" id="A0A939FX11"/>
<organism evidence="2 3">
    <name type="scientific">Jiella flava</name>
    <dbReference type="NCBI Taxonomy" id="2816857"/>
    <lineage>
        <taxon>Bacteria</taxon>
        <taxon>Pseudomonadati</taxon>
        <taxon>Pseudomonadota</taxon>
        <taxon>Alphaproteobacteria</taxon>
        <taxon>Hyphomicrobiales</taxon>
        <taxon>Aurantimonadaceae</taxon>
        <taxon>Jiella</taxon>
    </lineage>
</organism>
<evidence type="ECO:0000256" key="1">
    <source>
        <dbReference type="SAM" id="Phobius"/>
    </source>
</evidence>
<evidence type="ECO:0008006" key="4">
    <source>
        <dbReference type="Google" id="ProtNLM"/>
    </source>
</evidence>
<dbReference type="SUPFAM" id="SSF103473">
    <property type="entry name" value="MFS general substrate transporter"/>
    <property type="match status" value="1"/>
</dbReference>
<dbReference type="RefSeq" id="WP_207257066.1">
    <property type="nucleotide sequence ID" value="NZ_JAFMPP010000004.1"/>
</dbReference>
<name>A0A939FX11_9HYPH</name>
<feature type="transmembrane region" description="Helical" evidence="1">
    <location>
        <begin position="343"/>
        <end position="360"/>
    </location>
</feature>
<keyword evidence="1" id="KW-0472">Membrane</keyword>
<keyword evidence="3" id="KW-1185">Reference proteome</keyword>
<comment type="caution">
    <text evidence="2">The sequence shown here is derived from an EMBL/GenBank/DDBJ whole genome shotgun (WGS) entry which is preliminary data.</text>
</comment>
<dbReference type="Gene3D" id="1.20.1250.20">
    <property type="entry name" value="MFS general substrate transporter like domains"/>
    <property type="match status" value="1"/>
</dbReference>
<keyword evidence="1" id="KW-0812">Transmembrane</keyword>
<evidence type="ECO:0000313" key="3">
    <source>
        <dbReference type="Proteomes" id="UP000664122"/>
    </source>
</evidence>
<feature type="transmembrane region" description="Helical" evidence="1">
    <location>
        <begin position="31"/>
        <end position="51"/>
    </location>
</feature>
<feature type="transmembrane region" description="Helical" evidence="1">
    <location>
        <begin position="134"/>
        <end position="159"/>
    </location>
</feature>